<organism evidence="5 6">
    <name type="scientific">Sporosarcina ureilytica</name>
    <dbReference type="NCBI Taxonomy" id="298596"/>
    <lineage>
        <taxon>Bacteria</taxon>
        <taxon>Bacillati</taxon>
        <taxon>Bacillota</taxon>
        <taxon>Bacilli</taxon>
        <taxon>Bacillales</taxon>
        <taxon>Caryophanaceae</taxon>
        <taxon>Sporosarcina</taxon>
    </lineage>
</organism>
<dbReference type="PROSITE" id="PS51459">
    <property type="entry name" value="FIDO"/>
    <property type="match status" value="1"/>
</dbReference>
<evidence type="ECO:0000313" key="6">
    <source>
        <dbReference type="Proteomes" id="UP000185746"/>
    </source>
</evidence>
<feature type="domain" description="Fido" evidence="4">
    <location>
        <begin position="110"/>
        <end position="270"/>
    </location>
</feature>
<evidence type="ECO:0000259" key="4">
    <source>
        <dbReference type="PROSITE" id="PS51459"/>
    </source>
</evidence>
<keyword evidence="6" id="KW-1185">Reference proteome</keyword>
<keyword evidence="1" id="KW-0067">ATP-binding</keyword>
<feature type="active site" evidence="2">
    <location>
        <position position="202"/>
    </location>
</feature>
<dbReference type="InterPro" id="IPR025758">
    <property type="entry name" value="Fic/DOC_N"/>
</dbReference>
<dbReference type="InterPro" id="IPR003812">
    <property type="entry name" value="Fido"/>
</dbReference>
<feature type="binding site" evidence="1">
    <location>
        <position position="244"/>
    </location>
    <ligand>
        <name>ATP</name>
        <dbReference type="ChEBI" id="CHEBI:30616"/>
    </ligand>
</feature>
<name>A0A1D8JCM4_9BACL</name>
<feature type="binding site" evidence="3">
    <location>
        <begin position="206"/>
        <end position="213"/>
    </location>
    <ligand>
        <name>ATP</name>
        <dbReference type="ChEBI" id="CHEBI:30616"/>
    </ligand>
</feature>
<dbReference type="GO" id="GO:0005524">
    <property type="term" value="F:ATP binding"/>
    <property type="evidence" value="ECO:0007669"/>
    <property type="project" value="UniProtKB-KW"/>
</dbReference>
<reference evidence="5 6" key="1">
    <citation type="submission" date="2016-09" db="EMBL/GenBank/DDBJ databases">
        <title>Complete genome sequence of the Lysinibacillus sphaericus LMG 22257, a specie of Bacillus with ureolytic activity that can effectively biodeposit calcium carbonate.</title>
        <authorList>
            <person name="Yan W."/>
        </authorList>
    </citation>
    <scope>NUCLEOTIDE SEQUENCE [LARGE SCALE GENOMIC DNA]</scope>
    <source>
        <strain evidence="5 6">LMG 22257</strain>
    </source>
</reference>
<dbReference type="SUPFAM" id="SSF46785">
    <property type="entry name" value="Winged helix' DNA-binding domain"/>
    <property type="match status" value="1"/>
</dbReference>
<dbReference type="PIRSF" id="PIRSF038925">
    <property type="entry name" value="AMP-prot_trans"/>
    <property type="match status" value="1"/>
</dbReference>
<dbReference type="KEGG" id="surl:BI350_01735"/>
<dbReference type="Gene3D" id="1.10.3290.10">
    <property type="entry name" value="Fido-like domain"/>
    <property type="match status" value="1"/>
</dbReference>
<dbReference type="InterPro" id="IPR040198">
    <property type="entry name" value="Fido_containing"/>
</dbReference>
<evidence type="ECO:0000256" key="3">
    <source>
        <dbReference type="PIRSR" id="PIRSR640198-2"/>
    </source>
</evidence>
<protein>
    <recommendedName>
        <fullName evidence="4">Fido domain-containing protein</fullName>
    </recommendedName>
</protein>
<dbReference type="PANTHER" id="PTHR13504">
    <property type="entry name" value="FIDO DOMAIN-CONTAINING PROTEIN DDB_G0283145"/>
    <property type="match status" value="1"/>
</dbReference>
<dbReference type="InterPro" id="IPR036597">
    <property type="entry name" value="Fido-like_dom_sf"/>
</dbReference>
<keyword evidence="1" id="KW-0547">Nucleotide-binding</keyword>
<dbReference type="SUPFAM" id="SSF140931">
    <property type="entry name" value="Fic-like"/>
    <property type="match status" value="1"/>
</dbReference>
<dbReference type="Proteomes" id="UP000185746">
    <property type="component" value="Chromosome"/>
</dbReference>
<evidence type="ECO:0000256" key="2">
    <source>
        <dbReference type="PIRSR" id="PIRSR640198-1"/>
    </source>
</evidence>
<feature type="binding site" evidence="1">
    <location>
        <position position="65"/>
    </location>
    <ligand>
        <name>ATP</name>
        <dbReference type="ChEBI" id="CHEBI:30616"/>
    </ligand>
</feature>
<evidence type="ECO:0000256" key="1">
    <source>
        <dbReference type="PIRSR" id="PIRSR038925-1"/>
    </source>
</evidence>
<dbReference type="InterPro" id="IPR026287">
    <property type="entry name" value="SoFic-like"/>
</dbReference>
<accession>A0A1D8JCM4</accession>
<gene>
    <name evidence="5" type="ORF">BI350_01735</name>
</gene>
<dbReference type="InterPro" id="IPR036390">
    <property type="entry name" value="WH_DNA-bd_sf"/>
</dbReference>
<dbReference type="AlphaFoldDB" id="A0A1D8JCM4"/>
<proteinExistence type="predicted"/>
<dbReference type="EMBL" id="CP017560">
    <property type="protein sequence ID" value="AOV06452.1"/>
    <property type="molecule type" value="Genomic_DNA"/>
</dbReference>
<evidence type="ECO:0000313" key="5">
    <source>
        <dbReference type="EMBL" id="AOV06452.1"/>
    </source>
</evidence>
<feature type="binding site" evidence="1">
    <location>
        <begin position="207"/>
        <end position="213"/>
    </location>
    <ligand>
        <name>ATP</name>
        <dbReference type="ChEBI" id="CHEBI:30616"/>
    </ligand>
</feature>
<dbReference type="Pfam" id="PF13784">
    <property type="entry name" value="Fic_N"/>
    <property type="match status" value="1"/>
</dbReference>
<dbReference type="PANTHER" id="PTHR13504:SF38">
    <property type="entry name" value="FIDO DOMAIN-CONTAINING PROTEIN"/>
    <property type="match status" value="1"/>
</dbReference>
<sequence length="366" mass="42893">MKTPYNLPILPIEFEEKTELAFYKKVVIASTKLEKLKEKLHYSLVNKSFMELITLLESVQSTRIEGTQVTFGDMLKDELEDTHGWEEQEVRNYQNALRLGFQEIKIGYPLRERLIRNMHKELMKNARLSSSAAGEYRKIQNFIGPTNNIKDASYIPPEPQTMASYMANLEKYINGNPYEEEIDELHPLIKCAIIHAQFESIHPFLDGNGRMGRILIVLYLLQSELIELPFFFLSEELEAEKYKYYALLNGVRGIGKDKIDWESWIHFFLDATIRMADRQYDKLNAAEKLFERGRSQLSTMSEVTVWSAMFAHPITNVPQLVRETELSPATIRKNLNRLIELNLIFGDDRKRNRRYYFYDLISIIQD</sequence>
<feature type="binding site" evidence="1">
    <location>
        <position position="202"/>
    </location>
    <ligand>
        <name>ATP</name>
        <dbReference type="ChEBI" id="CHEBI:30616"/>
    </ligand>
</feature>
<dbReference type="Pfam" id="PF02661">
    <property type="entry name" value="Fic"/>
    <property type="match status" value="1"/>
</dbReference>
<dbReference type="RefSeq" id="WP_075526556.1">
    <property type="nucleotide sequence ID" value="NZ_CP017560.1"/>
</dbReference>